<dbReference type="Pfam" id="PF00006">
    <property type="entry name" value="ATP-synt_ab"/>
    <property type="match status" value="1"/>
</dbReference>
<dbReference type="Gene3D" id="1.10.720.10">
    <property type="match status" value="1"/>
</dbReference>
<dbReference type="InterPro" id="IPR003593">
    <property type="entry name" value="AAA+_ATPase"/>
</dbReference>
<dbReference type="SUPFAM" id="SSF68912">
    <property type="entry name" value="Rho N-terminal domain-like"/>
    <property type="match status" value="1"/>
</dbReference>
<evidence type="ECO:0000256" key="11">
    <source>
        <dbReference type="PROSITE-ProRule" id="PRU01203"/>
    </source>
</evidence>
<dbReference type="InterPro" id="IPR027417">
    <property type="entry name" value="P-loop_NTPase"/>
</dbReference>
<keyword evidence="2 9" id="KW-0547">Nucleotide-binding</keyword>
<evidence type="ECO:0000256" key="4">
    <source>
        <dbReference type="ARBA" id="ARBA00022806"/>
    </source>
</evidence>
<comment type="caution">
    <text evidence="9">Lacks conserved residue(s) required for the propagation of feature annotation.</text>
</comment>
<evidence type="ECO:0000256" key="6">
    <source>
        <dbReference type="ARBA" id="ARBA00022884"/>
    </source>
</evidence>
<dbReference type="InterPro" id="IPR011113">
    <property type="entry name" value="Rho_RNA-bd"/>
</dbReference>
<gene>
    <name evidence="9 14" type="primary">rho</name>
    <name evidence="14" type="ORF">JRJ22_00610</name>
</gene>
<dbReference type="NCBIfam" id="NF006886">
    <property type="entry name" value="PRK09376.1"/>
    <property type="match status" value="1"/>
</dbReference>
<reference evidence="14 15" key="1">
    <citation type="submission" date="2021-02" db="EMBL/GenBank/DDBJ databases">
        <title>Paenibacillus tianjinensis sp. nov.</title>
        <authorList>
            <person name="Liu H."/>
        </authorList>
    </citation>
    <scope>NUCLEOTIDE SEQUENCE [LARGE SCALE GENOMIC DNA]</scope>
    <source>
        <strain evidence="14 15">TB2019</strain>
    </source>
</reference>
<evidence type="ECO:0000256" key="1">
    <source>
        <dbReference type="ARBA" id="ARBA00022472"/>
    </source>
</evidence>
<keyword evidence="1 9" id="KW-0806">Transcription termination</keyword>
<dbReference type="Proteomes" id="UP000663452">
    <property type="component" value="Chromosome"/>
</dbReference>
<dbReference type="SUPFAM" id="SSF50249">
    <property type="entry name" value="Nucleic acid-binding proteins"/>
    <property type="match status" value="1"/>
</dbReference>
<dbReference type="EC" id="3.6.4.-" evidence="9 10"/>
<dbReference type="SMART" id="SM00357">
    <property type="entry name" value="CSP"/>
    <property type="match status" value="1"/>
</dbReference>
<keyword evidence="4 9" id="KW-0347">Helicase</keyword>
<evidence type="ECO:0000256" key="7">
    <source>
        <dbReference type="ARBA" id="ARBA00023015"/>
    </source>
</evidence>
<dbReference type="InterPro" id="IPR004665">
    <property type="entry name" value="Term_rho"/>
</dbReference>
<protein>
    <recommendedName>
        <fullName evidence="9 10">Transcription termination factor Rho</fullName>
        <ecNumber evidence="9 10">3.6.4.-</ecNumber>
    </recommendedName>
    <alternativeName>
        <fullName evidence="9">ATP-dependent helicase Rho</fullName>
    </alternativeName>
</protein>
<evidence type="ECO:0000256" key="3">
    <source>
        <dbReference type="ARBA" id="ARBA00022801"/>
    </source>
</evidence>
<evidence type="ECO:0000313" key="14">
    <source>
        <dbReference type="EMBL" id="QSF45232.1"/>
    </source>
</evidence>
<dbReference type="InterPro" id="IPR011112">
    <property type="entry name" value="Rho-like_N"/>
</dbReference>
<keyword evidence="6 9" id="KW-0694">RNA-binding</keyword>
<name>A0ABX7LB45_9BACL</name>
<feature type="domain" description="Rho RNA-BD" evidence="13">
    <location>
        <begin position="50"/>
        <end position="123"/>
    </location>
</feature>
<evidence type="ECO:0000256" key="10">
    <source>
        <dbReference type="NCBIfam" id="TIGR00767"/>
    </source>
</evidence>
<comment type="function">
    <text evidence="9">Facilitates transcription termination by a mechanism that involves Rho binding to the nascent RNA, activation of Rho's RNA-dependent ATPase activity, and release of the mRNA from the DNA template.</text>
</comment>
<feature type="binding site" evidence="9">
    <location>
        <begin position="166"/>
        <end position="171"/>
    </location>
    <ligand>
        <name>ATP</name>
        <dbReference type="ChEBI" id="CHEBI:30616"/>
    </ligand>
</feature>
<comment type="subunit">
    <text evidence="9">Homohexamer. The homohexamer assembles into an open ring structure.</text>
</comment>
<dbReference type="CDD" id="cd04459">
    <property type="entry name" value="Rho_CSD"/>
    <property type="match status" value="1"/>
</dbReference>
<keyword evidence="5 9" id="KW-0067">ATP-binding</keyword>
<evidence type="ECO:0000256" key="8">
    <source>
        <dbReference type="ARBA" id="ARBA00023163"/>
    </source>
</evidence>
<dbReference type="SMART" id="SM00959">
    <property type="entry name" value="Rho_N"/>
    <property type="match status" value="1"/>
</dbReference>
<keyword evidence="15" id="KW-1185">Reference proteome</keyword>
<dbReference type="PANTHER" id="PTHR46425">
    <property type="entry name" value="TRANSCRIPTION TERMINATION FACTOR RHO"/>
    <property type="match status" value="1"/>
</dbReference>
<keyword evidence="3 9" id="KW-0378">Hydrolase</keyword>
<proteinExistence type="inferred from homology"/>
<sequence>MDLQISDLEEMKLTDLYKLAKKYQIPYYGQLKKRELIFAILRAQAEQSGLMFMEGVLEILPEGYGFLRPINYLPSAEDIYISASQIRKFDLRSGDLVSGKCRTPKENERYFGLLQVNAVNGENPASAAERLHFPALTPLYPQDKLPLETSPTHLSTRIMDLLAPVGLGQRGLIVAPPKAGKTLLLKEIANSISTNNPEIALFVLLIDERPEEVTDMQRSVKGEVVASTFDELPENHIKVAELVLQRALRLVEHKKDVVILLDSITRLARAYNLVVPPSGRTLSGGIDPAAFHRPKRFFGSARNVEEGGSLTILATALIDTGSRMDDIIYEEFKGTGNMELHLDRKLAERRIFPAIDIRRSGTRREEVLLSKEELDTIWSIRKNMNESYDFVEGFLKKLRDSKTNAEFLASFDVAGSKDSSSPSGTASSGGTSNSGSSARRTPRPKTPTVPTT</sequence>
<dbReference type="NCBIfam" id="TIGR00767">
    <property type="entry name" value="rho"/>
    <property type="match status" value="1"/>
</dbReference>
<dbReference type="SMART" id="SM00382">
    <property type="entry name" value="AAA"/>
    <property type="match status" value="1"/>
</dbReference>
<dbReference type="PROSITE" id="PS51856">
    <property type="entry name" value="RHO_RNA_BD"/>
    <property type="match status" value="1"/>
</dbReference>
<dbReference type="CDD" id="cd01128">
    <property type="entry name" value="rho_factor_C"/>
    <property type="match status" value="1"/>
</dbReference>
<dbReference type="Gene3D" id="3.40.50.300">
    <property type="entry name" value="P-loop containing nucleotide triphosphate hydrolases"/>
    <property type="match status" value="1"/>
</dbReference>
<accession>A0ABX7LB45</accession>
<feature type="region of interest" description="Disordered" evidence="12">
    <location>
        <begin position="413"/>
        <end position="452"/>
    </location>
</feature>
<dbReference type="InterPro" id="IPR041703">
    <property type="entry name" value="Rho_factor_ATP-bd"/>
</dbReference>
<evidence type="ECO:0000256" key="9">
    <source>
        <dbReference type="HAMAP-Rule" id="MF_01884"/>
    </source>
</evidence>
<feature type="binding site" evidence="9">
    <location>
        <begin position="178"/>
        <end position="183"/>
    </location>
    <ligand>
        <name>ATP</name>
        <dbReference type="ChEBI" id="CHEBI:30616"/>
    </ligand>
</feature>
<evidence type="ECO:0000259" key="13">
    <source>
        <dbReference type="PROSITE" id="PS51856"/>
    </source>
</evidence>
<dbReference type="InterPro" id="IPR011129">
    <property type="entry name" value="CSD"/>
</dbReference>
<evidence type="ECO:0000256" key="5">
    <source>
        <dbReference type="ARBA" id="ARBA00022840"/>
    </source>
</evidence>
<keyword evidence="7 9" id="KW-0805">Transcription regulation</keyword>
<dbReference type="EMBL" id="CP070969">
    <property type="protein sequence ID" value="QSF45232.1"/>
    <property type="molecule type" value="Genomic_DNA"/>
</dbReference>
<dbReference type="InterPro" id="IPR000194">
    <property type="entry name" value="ATPase_F1/V1/A1_a/bsu_nucl-bd"/>
</dbReference>
<organism evidence="14 15">
    <name type="scientific">Paenibacillus tianjinensis</name>
    <dbReference type="NCBI Taxonomy" id="2810347"/>
    <lineage>
        <taxon>Bacteria</taxon>
        <taxon>Bacillati</taxon>
        <taxon>Bacillota</taxon>
        <taxon>Bacilli</taxon>
        <taxon>Bacillales</taxon>
        <taxon>Paenibacillaceae</taxon>
        <taxon>Paenibacillus</taxon>
    </lineage>
</organism>
<evidence type="ECO:0000256" key="12">
    <source>
        <dbReference type="SAM" id="MobiDB-lite"/>
    </source>
</evidence>
<dbReference type="Pfam" id="PF07498">
    <property type="entry name" value="Rho_N"/>
    <property type="match status" value="1"/>
</dbReference>
<dbReference type="HAMAP" id="MF_01884">
    <property type="entry name" value="Rho"/>
    <property type="match status" value="1"/>
</dbReference>
<dbReference type="InterPro" id="IPR012340">
    <property type="entry name" value="NA-bd_OB-fold"/>
</dbReference>
<keyword evidence="8 9" id="KW-0804">Transcription</keyword>
<dbReference type="SUPFAM" id="SSF52540">
    <property type="entry name" value="P-loop containing nucleoside triphosphate hydrolases"/>
    <property type="match status" value="1"/>
</dbReference>
<dbReference type="Gene3D" id="2.40.50.140">
    <property type="entry name" value="Nucleic acid-binding proteins"/>
    <property type="match status" value="1"/>
</dbReference>
<feature type="binding site" evidence="9">
    <location>
        <position position="209"/>
    </location>
    <ligand>
        <name>ATP</name>
        <dbReference type="ChEBI" id="CHEBI:30616"/>
    </ligand>
</feature>
<dbReference type="InterPro" id="IPR036269">
    <property type="entry name" value="Rho_N_sf"/>
</dbReference>
<dbReference type="Pfam" id="PF07497">
    <property type="entry name" value="Rho_RNA_bind"/>
    <property type="match status" value="1"/>
</dbReference>
<evidence type="ECO:0000313" key="15">
    <source>
        <dbReference type="Proteomes" id="UP000663452"/>
    </source>
</evidence>
<feature type="compositionally biased region" description="Low complexity" evidence="12">
    <location>
        <begin position="416"/>
        <end position="439"/>
    </location>
</feature>
<evidence type="ECO:0000256" key="2">
    <source>
        <dbReference type="ARBA" id="ARBA00022741"/>
    </source>
</evidence>
<dbReference type="PANTHER" id="PTHR46425:SF1">
    <property type="entry name" value="TRANSCRIPTION TERMINATION FACTOR RHO"/>
    <property type="match status" value="1"/>
</dbReference>
<dbReference type="RefSeq" id="WP_054944063.1">
    <property type="nucleotide sequence ID" value="NZ_CP070969.1"/>
</dbReference>
<comment type="similarity">
    <text evidence="9 11">Belongs to the Rho family.</text>
</comment>